<reference evidence="2 3" key="1">
    <citation type="submission" date="2019-06" db="EMBL/GenBank/DDBJ databases">
        <title>Sequencing the genomes of 1000 actinobacteria strains.</title>
        <authorList>
            <person name="Klenk H.-P."/>
        </authorList>
    </citation>
    <scope>NUCLEOTIDE SEQUENCE [LARGE SCALE GENOMIC DNA]</scope>
    <source>
        <strain evidence="2 3">DSM 45301</strain>
    </source>
</reference>
<name>A0A543DIR8_9PSEU</name>
<dbReference type="RefSeq" id="WP_170231512.1">
    <property type="nucleotide sequence ID" value="NZ_VFPA01000003.1"/>
</dbReference>
<organism evidence="2 3">
    <name type="scientific">Pseudonocardia kunmingensis</name>
    <dbReference type="NCBI Taxonomy" id="630975"/>
    <lineage>
        <taxon>Bacteria</taxon>
        <taxon>Bacillati</taxon>
        <taxon>Actinomycetota</taxon>
        <taxon>Actinomycetes</taxon>
        <taxon>Pseudonocardiales</taxon>
        <taxon>Pseudonocardiaceae</taxon>
        <taxon>Pseudonocardia</taxon>
    </lineage>
</organism>
<accession>A0A543DIR8</accession>
<sequence>MSIRRLPDRWQFHRPDATPIPTTGPPLTGNTERLIEMHTRAGCGSRAPP</sequence>
<dbReference type="EMBL" id="VFPA01000003">
    <property type="protein sequence ID" value="TQM09222.1"/>
    <property type="molecule type" value="Genomic_DNA"/>
</dbReference>
<comment type="caution">
    <text evidence="2">The sequence shown here is derived from an EMBL/GenBank/DDBJ whole genome shotgun (WGS) entry which is preliminary data.</text>
</comment>
<dbReference type="AlphaFoldDB" id="A0A543DIR8"/>
<protein>
    <submittedName>
        <fullName evidence="2">Uncharacterized protein</fullName>
    </submittedName>
</protein>
<feature type="region of interest" description="Disordered" evidence="1">
    <location>
        <begin position="1"/>
        <end position="28"/>
    </location>
</feature>
<proteinExistence type="predicted"/>
<evidence type="ECO:0000313" key="3">
    <source>
        <dbReference type="Proteomes" id="UP000315677"/>
    </source>
</evidence>
<gene>
    <name evidence="2" type="ORF">FB558_4972</name>
</gene>
<feature type="compositionally biased region" description="Basic and acidic residues" evidence="1">
    <location>
        <begin position="1"/>
        <end position="16"/>
    </location>
</feature>
<keyword evidence="3" id="KW-1185">Reference proteome</keyword>
<feature type="compositionally biased region" description="Low complexity" evidence="1">
    <location>
        <begin position="19"/>
        <end position="28"/>
    </location>
</feature>
<evidence type="ECO:0000256" key="1">
    <source>
        <dbReference type="SAM" id="MobiDB-lite"/>
    </source>
</evidence>
<evidence type="ECO:0000313" key="2">
    <source>
        <dbReference type="EMBL" id="TQM09222.1"/>
    </source>
</evidence>
<dbReference type="Proteomes" id="UP000315677">
    <property type="component" value="Unassembled WGS sequence"/>
</dbReference>